<gene>
    <name evidence="12" type="primary">KAFR0B06700</name>
    <name evidence="12" type="ORF">KAFR_0B06700</name>
</gene>
<evidence type="ECO:0000313" key="13">
    <source>
        <dbReference type="Proteomes" id="UP000005220"/>
    </source>
</evidence>
<keyword evidence="7" id="KW-1015">Disulfide bond</keyword>
<feature type="disulfide bond" evidence="7">
    <location>
        <begin position="321"/>
        <end position="357"/>
    </location>
</feature>
<dbReference type="EMBL" id="HE650822">
    <property type="protein sequence ID" value="CCF56967.1"/>
    <property type="molecule type" value="Genomic_DNA"/>
</dbReference>
<dbReference type="Proteomes" id="UP000005220">
    <property type="component" value="Chromosome 2"/>
</dbReference>
<keyword evidence="5 8" id="KW-0378">Hydrolase</keyword>
<dbReference type="HOGENOM" id="CLU_013253_9_1_1"/>
<feature type="active site" evidence="6">
    <location>
        <position position="286"/>
    </location>
</feature>
<comment type="similarity">
    <text evidence="1 8">Belongs to the peptidase A1 family.</text>
</comment>
<dbReference type="InterPro" id="IPR033876">
    <property type="entry name" value="SAP-like"/>
</dbReference>
<accession>H2ARG7</accession>
<evidence type="ECO:0000256" key="6">
    <source>
        <dbReference type="PIRSR" id="PIRSR601461-1"/>
    </source>
</evidence>
<feature type="region of interest" description="Disordered" evidence="9">
    <location>
        <begin position="433"/>
        <end position="473"/>
    </location>
</feature>
<sequence>MRFQTISSVALLSAIQHVYAHLGAEESSSGFVSMNFNRLYGASPDTAVSKRSMSHIKRSENYEQVRLKNEACFYSMDLAIGSNHQNVTVLVDTGSSDLWVPGPDSSASYGVFSPKDSTSLKFNGTEFSTQYADGTTAYGEWCYDTVALGDTTVSNVTFAVVNDTDSNFGVLGLGLTGLEATYTNALSSPYQYDNFPVKLVRQGLIQANAYSLYLNKADASSGNVLFGAVDHAKYTGTLHTIPFVNTLESLGYNSVIEFHVTLDGMDLSTNDGQTTLTTSKFPVLVDSGNTFSYLPDNLLQQIASQIGATYSNEYVGYVLTCPSEDDDTVISYNFGGFNIDTPLSGSVTELGDDSNTCILMIAPSGSEFGQLGDTFLENVYASSTWTIESLSLAQAQYTDEEEIEIISSSIPGAIKAAGYSDIWSASAKNSTSGNVKRAENRASNVTQPSSPESIISTTTLSPQETTQAANTSSSVNWKSHSTSVVTSSYSSSATVSIENISSANFAGQSFKTSSMFGSVIITLVYLCNIFI</sequence>
<dbReference type="InParanoid" id="H2ARG7"/>
<proteinExistence type="inferred from homology"/>
<evidence type="ECO:0000313" key="12">
    <source>
        <dbReference type="EMBL" id="CCF56967.1"/>
    </source>
</evidence>
<dbReference type="GO" id="GO:0006508">
    <property type="term" value="P:proteolysis"/>
    <property type="evidence" value="ECO:0007669"/>
    <property type="project" value="UniProtKB-KW"/>
</dbReference>
<dbReference type="eggNOG" id="KOG1339">
    <property type="taxonomic scope" value="Eukaryota"/>
</dbReference>
<dbReference type="PROSITE" id="PS00141">
    <property type="entry name" value="ASP_PROTEASE"/>
    <property type="match status" value="1"/>
</dbReference>
<keyword evidence="13" id="KW-1185">Reference proteome</keyword>
<evidence type="ECO:0000256" key="8">
    <source>
        <dbReference type="RuleBase" id="RU000454"/>
    </source>
</evidence>
<dbReference type="InterPro" id="IPR001969">
    <property type="entry name" value="Aspartic_peptidase_AS"/>
</dbReference>
<dbReference type="FunFam" id="2.40.70.10:FF:000011">
    <property type="entry name" value="Aspartic protease"/>
    <property type="match status" value="1"/>
</dbReference>
<dbReference type="CDD" id="cd05474">
    <property type="entry name" value="SAP_like"/>
    <property type="match status" value="1"/>
</dbReference>
<dbReference type="KEGG" id="kaf:KAFR_0B06700"/>
<protein>
    <recommendedName>
        <fullName evidence="11">Peptidase A1 domain-containing protein</fullName>
    </recommendedName>
</protein>
<evidence type="ECO:0000256" key="1">
    <source>
        <dbReference type="ARBA" id="ARBA00007447"/>
    </source>
</evidence>
<evidence type="ECO:0000256" key="5">
    <source>
        <dbReference type="ARBA" id="ARBA00022801"/>
    </source>
</evidence>
<evidence type="ECO:0000256" key="3">
    <source>
        <dbReference type="ARBA" id="ARBA00022729"/>
    </source>
</evidence>
<keyword evidence="3 10" id="KW-0732">Signal</keyword>
<dbReference type="GO" id="GO:0004190">
    <property type="term" value="F:aspartic-type endopeptidase activity"/>
    <property type="evidence" value="ECO:0007669"/>
    <property type="project" value="UniProtKB-KW"/>
</dbReference>
<dbReference type="InterPro" id="IPR001461">
    <property type="entry name" value="Aspartic_peptidase_A1"/>
</dbReference>
<feature type="compositionally biased region" description="Low complexity" evidence="9">
    <location>
        <begin position="448"/>
        <end position="462"/>
    </location>
</feature>
<feature type="signal peptide" evidence="10">
    <location>
        <begin position="1"/>
        <end position="20"/>
    </location>
</feature>
<feature type="active site" evidence="6">
    <location>
        <position position="92"/>
    </location>
</feature>
<dbReference type="PRINTS" id="PR00792">
    <property type="entry name" value="PEPSIN"/>
</dbReference>
<dbReference type="PANTHER" id="PTHR47966">
    <property type="entry name" value="BETA-SITE APP-CLEAVING ENZYME, ISOFORM A-RELATED"/>
    <property type="match status" value="1"/>
</dbReference>
<evidence type="ECO:0000256" key="10">
    <source>
        <dbReference type="SAM" id="SignalP"/>
    </source>
</evidence>
<evidence type="ECO:0000256" key="2">
    <source>
        <dbReference type="ARBA" id="ARBA00022670"/>
    </source>
</evidence>
<feature type="chain" id="PRO_5003558824" description="Peptidase A1 domain-containing protein" evidence="10">
    <location>
        <begin position="21"/>
        <end position="531"/>
    </location>
</feature>
<dbReference type="RefSeq" id="XP_003956102.1">
    <property type="nucleotide sequence ID" value="XM_003956053.1"/>
</dbReference>
<dbReference type="InterPro" id="IPR021109">
    <property type="entry name" value="Peptidase_aspartic_dom_sf"/>
</dbReference>
<dbReference type="PANTHER" id="PTHR47966:SF65">
    <property type="entry name" value="ASPARTIC-TYPE ENDOPEPTIDASE"/>
    <property type="match status" value="1"/>
</dbReference>
<evidence type="ECO:0000256" key="7">
    <source>
        <dbReference type="PIRSR" id="PIRSR601461-2"/>
    </source>
</evidence>
<evidence type="ECO:0000256" key="9">
    <source>
        <dbReference type="SAM" id="MobiDB-lite"/>
    </source>
</evidence>
<evidence type="ECO:0000256" key="4">
    <source>
        <dbReference type="ARBA" id="ARBA00022750"/>
    </source>
</evidence>
<name>H2ARG7_KAZAF</name>
<feature type="domain" description="Peptidase A1" evidence="11">
    <location>
        <begin position="74"/>
        <end position="393"/>
    </location>
</feature>
<feature type="compositionally biased region" description="Polar residues" evidence="9">
    <location>
        <begin position="463"/>
        <end position="473"/>
    </location>
</feature>
<organism evidence="12 13">
    <name type="scientific">Kazachstania africana (strain ATCC 22294 / BCRC 22015 / CBS 2517 / CECT 1963 / NBRC 1671 / NRRL Y-8276)</name>
    <name type="common">Yeast</name>
    <name type="synonym">Kluyveromyces africanus</name>
    <dbReference type="NCBI Taxonomy" id="1071382"/>
    <lineage>
        <taxon>Eukaryota</taxon>
        <taxon>Fungi</taxon>
        <taxon>Dikarya</taxon>
        <taxon>Ascomycota</taxon>
        <taxon>Saccharomycotina</taxon>
        <taxon>Saccharomycetes</taxon>
        <taxon>Saccharomycetales</taxon>
        <taxon>Saccharomycetaceae</taxon>
        <taxon>Kazachstania</taxon>
    </lineage>
</organism>
<dbReference type="PROSITE" id="PS51767">
    <property type="entry name" value="PEPTIDASE_A1"/>
    <property type="match status" value="1"/>
</dbReference>
<dbReference type="OrthoDB" id="771136at2759"/>
<evidence type="ECO:0000259" key="11">
    <source>
        <dbReference type="PROSITE" id="PS51767"/>
    </source>
</evidence>
<dbReference type="InterPro" id="IPR033121">
    <property type="entry name" value="PEPTIDASE_A1"/>
</dbReference>
<dbReference type="Pfam" id="PF00026">
    <property type="entry name" value="Asp"/>
    <property type="match status" value="1"/>
</dbReference>
<keyword evidence="4 8" id="KW-0064">Aspartyl protease</keyword>
<reference evidence="12 13" key="1">
    <citation type="journal article" date="2011" name="Proc. Natl. Acad. Sci. U.S.A.">
        <title>Evolutionary erosion of yeast sex chromosomes by mating-type switching accidents.</title>
        <authorList>
            <person name="Gordon J.L."/>
            <person name="Armisen D."/>
            <person name="Proux-Wera E."/>
            <person name="Oheigeartaigh S.S."/>
            <person name="Byrne K.P."/>
            <person name="Wolfe K.H."/>
        </authorList>
    </citation>
    <scope>NUCLEOTIDE SEQUENCE [LARGE SCALE GENOMIC DNA]</scope>
    <source>
        <strain evidence="13">ATCC 22294 / BCRC 22015 / CBS 2517 / CECT 1963 / NBRC 1671 / NRRL Y-8276</strain>
    </source>
</reference>
<dbReference type="GO" id="GO:0071944">
    <property type="term" value="C:cell periphery"/>
    <property type="evidence" value="ECO:0007669"/>
    <property type="project" value="UniProtKB-ARBA"/>
</dbReference>
<keyword evidence="2 8" id="KW-0645">Protease</keyword>
<dbReference type="Gene3D" id="2.40.70.10">
    <property type="entry name" value="Acid Proteases"/>
    <property type="match status" value="2"/>
</dbReference>
<dbReference type="SUPFAM" id="SSF50630">
    <property type="entry name" value="Acid proteases"/>
    <property type="match status" value="1"/>
</dbReference>
<dbReference type="GeneID" id="13884848"/>
<dbReference type="AlphaFoldDB" id="H2ARG7"/>